<reference evidence="6" key="1">
    <citation type="journal article" date="2020" name="mSystems">
        <title>Genome- and Community-Level Interaction Insights into Carbon Utilization and Element Cycling Functions of Hydrothermarchaeota in Hydrothermal Sediment.</title>
        <authorList>
            <person name="Zhou Z."/>
            <person name="Liu Y."/>
            <person name="Xu W."/>
            <person name="Pan J."/>
            <person name="Luo Z.H."/>
            <person name="Li M."/>
        </authorList>
    </citation>
    <scope>NUCLEOTIDE SEQUENCE [LARGE SCALE GENOMIC DNA]</scope>
    <source>
        <strain evidence="6">HyVt-538</strain>
    </source>
</reference>
<protein>
    <submittedName>
        <fullName evidence="6">3-phosphoshikimate 1-carboxyvinyltransferase</fullName>
    </submittedName>
</protein>
<dbReference type="GO" id="GO:0003866">
    <property type="term" value="F:3-phosphoshikimate 1-carboxyvinyltransferase activity"/>
    <property type="evidence" value="ECO:0007669"/>
    <property type="project" value="TreeGrafter"/>
</dbReference>
<sequence length="212" mass="22526">ALRATEVVVPGDPSSAAFLIAAALVVPGSEIIVENVMMNPTRTGLFEVLQNMGAQLALKNQRRSGGERIADIRVCHTPLHGIDVPADRVPSMVDEYPILAVIAATASGTTTLNGLAELRVKESDRLQGTYELLTVNGVRCNIDGDNLIIEGGTVQGGACVATHHDHRLAMSALILGLAAQNPVMIDDRTMIATSFPDYFTLMADIGAHMEQL</sequence>
<keyword evidence="2" id="KW-0028">Amino-acid biosynthesis</keyword>
<name>A0A7V5U157_9PROT</name>
<dbReference type="AlphaFoldDB" id="A0A7V5U157"/>
<feature type="non-terminal residue" evidence="6">
    <location>
        <position position="1"/>
    </location>
</feature>
<feature type="domain" description="Enolpyruvate transferase" evidence="5">
    <location>
        <begin position="3"/>
        <end position="200"/>
    </location>
</feature>
<organism evidence="6">
    <name type="scientific">Hellea balneolensis</name>
    <dbReference type="NCBI Taxonomy" id="287478"/>
    <lineage>
        <taxon>Bacteria</taxon>
        <taxon>Pseudomonadati</taxon>
        <taxon>Pseudomonadota</taxon>
        <taxon>Alphaproteobacteria</taxon>
        <taxon>Maricaulales</taxon>
        <taxon>Robiginitomaculaceae</taxon>
        <taxon>Hellea</taxon>
    </lineage>
</organism>
<dbReference type="GO" id="GO:0009073">
    <property type="term" value="P:aromatic amino acid family biosynthetic process"/>
    <property type="evidence" value="ECO:0007669"/>
    <property type="project" value="UniProtKB-KW"/>
</dbReference>
<proteinExistence type="predicted"/>
<dbReference type="Gene3D" id="3.65.10.10">
    <property type="entry name" value="Enolpyruvate transferase domain"/>
    <property type="match status" value="1"/>
</dbReference>
<accession>A0A7V5U157</accession>
<gene>
    <name evidence="6" type="ORF">ENK01_02740</name>
</gene>
<dbReference type="Proteomes" id="UP000885806">
    <property type="component" value="Unassembled WGS sequence"/>
</dbReference>
<evidence type="ECO:0000259" key="5">
    <source>
        <dbReference type="Pfam" id="PF00275"/>
    </source>
</evidence>
<evidence type="ECO:0000256" key="1">
    <source>
        <dbReference type="ARBA" id="ARBA00022490"/>
    </source>
</evidence>
<dbReference type="Pfam" id="PF00275">
    <property type="entry name" value="EPSP_synthase"/>
    <property type="match status" value="1"/>
</dbReference>
<dbReference type="PROSITE" id="PS00885">
    <property type="entry name" value="EPSP_SYNTHASE_2"/>
    <property type="match status" value="1"/>
</dbReference>
<evidence type="ECO:0000313" key="6">
    <source>
        <dbReference type="EMBL" id="HHI88846.1"/>
    </source>
</evidence>
<dbReference type="InterPro" id="IPR023193">
    <property type="entry name" value="EPSP_synthase_CS"/>
</dbReference>
<comment type="caution">
    <text evidence="6">The sequence shown here is derived from an EMBL/GenBank/DDBJ whole genome shotgun (WGS) entry which is preliminary data.</text>
</comment>
<evidence type="ECO:0000256" key="3">
    <source>
        <dbReference type="ARBA" id="ARBA00022679"/>
    </source>
</evidence>
<dbReference type="PANTHER" id="PTHR21090">
    <property type="entry name" value="AROM/DEHYDROQUINATE SYNTHASE"/>
    <property type="match status" value="1"/>
</dbReference>
<evidence type="ECO:0000256" key="2">
    <source>
        <dbReference type="ARBA" id="ARBA00022605"/>
    </source>
</evidence>
<keyword evidence="4" id="KW-0057">Aromatic amino acid biosynthesis</keyword>
<dbReference type="FunFam" id="3.65.10.10:FF:000006">
    <property type="entry name" value="3-phosphoshikimate 1-carboxyvinyltransferase"/>
    <property type="match status" value="1"/>
</dbReference>
<dbReference type="SUPFAM" id="SSF55205">
    <property type="entry name" value="EPT/RTPC-like"/>
    <property type="match status" value="1"/>
</dbReference>
<keyword evidence="3" id="KW-0808">Transferase</keyword>
<keyword evidence="1" id="KW-0963">Cytoplasm</keyword>
<dbReference type="GO" id="GO:0008652">
    <property type="term" value="P:amino acid biosynthetic process"/>
    <property type="evidence" value="ECO:0007669"/>
    <property type="project" value="UniProtKB-KW"/>
</dbReference>
<dbReference type="EMBL" id="DROP01000183">
    <property type="protein sequence ID" value="HHI88846.1"/>
    <property type="molecule type" value="Genomic_DNA"/>
</dbReference>
<dbReference type="InterPro" id="IPR036968">
    <property type="entry name" value="Enolpyruvate_Tfrase_sf"/>
</dbReference>
<dbReference type="InterPro" id="IPR013792">
    <property type="entry name" value="RNA3'P_cycl/enolpyr_Trfase_a/b"/>
</dbReference>
<evidence type="ECO:0000256" key="4">
    <source>
        <dbReference type="ARBA" id="ARBA00023141"/>
    </source>
</evidence>
<dbReference type="InterPro" id="IPR001986">
    <property type="entry name" value="Enolpyruvate_Tfrase_dom"/>
</dbReference>
<dbReference type="GO" id="GO:0009423">
    <property type="term" value="P:chorismate biosynthetic process"/>
    <property type="evidence" value="ECO:0007669"/>
    <property type="project" value="TreeGrafter"/>
</dbReference>
<dbReference type="PANTHER" id="PTHR21090:SF5">
    <property type="entry name" value="PENTAFUNCTIONAL AROM POLYPEPTIDE"/>
    <property type="match status" value="1"/>
</dbReference>